<accession>A0A832YRU1</accession>
<dbReference type="PANTHER" id="PTHR43339">
    <property type="entry name" value="RUBRERYTHRIN-RELATED"/>
    <property type="match status" value="1"/>
</dbReference>
<protein>
    <submittedName>
        <fullName evidence="2">Rubrerythrin family protein</fullName>
    </submittedName>
</protein>
<dbReference type="EMBL" id="DQSV01000028">
    <property type="protein sequence ID" value="HIP16936.1"/>
    <property type="molecule type" value="Genomic_DNA"/>
</dbReference>
<dbReference type="GO" id="GO:0005506">
    <property type="term" value="F:iron ion binding"/>
    <property type="evidence" value="ECO:0007669"/>
    <property type="project" value="InterPro"/>
</dbReference>
<dbReference type="PROSITE" id="PS50905">
    <property type="entry name" value="FERRITIN_LIKE"/>
    <property type="match status" value="1"/>
</dbReference>
<dbReference type="InterPro" id="IPR012347">
    <property type="entry name" value="Ferritin-like"/>
</dbReference>
<evidence type="ECO:0000313" key="2">
    <source>
        <dbReference type="EMBL" id="HIP16936.1"/>
    </source>
</evidence>
<organism evidence="2 3">
    <name type="scientific">Methanothermococcus okinawensis</name>
    <dbReference type="NCBI Taxonomy" id="155863"/>
    <lineage>
        <taxon>Archaea</taxon>
        <taxon>Methanobacteriati</taxon>
        <taxon>Methanobacteriota</taxon>
        <taxon>Methanomada group</taxon>
        <taxon>Methanococci</taxon>
        <taxon>Methanococcales</taxon>
        <taxon>Methanococcaceae</taxon>
        <taxon>Methanothermococcus</taxon>
    </lineage>
</organism>
<feature type="domain" description="Ferritin-like diiron" evidence="1">
    <location>
        <begin position="14"/>
        <end position="142"/>
    </location>
</feature>
<gene>
    <name evidence="2" type="ORF">EYG76_01335</name>
</gene>
<dbReference type="SUPFAM" id="SSF47240">
    <property type="entry name" value="Ferritin-like"/>
    <property type="match status" value="1"/>
</dbReference>
<dbReference type="AlphaFoldDB" id="A0A832YRU1"/>
<reference evidence="2" key="1">
    <citation type="journal article" date="2020" name="ISME J.">
        <title>Gammaproteobacteria mediating utilization of methyl-, sulfur- and petroleum organic compounds in deep ocean hydrothermal plumes.</title>
        <authorList>
            <person name="Zhou Z."/>
            <person name="Liu Y."/>
            <person name="Pan J."/>
            <person name="Cron B.R."/>
            <person name="Toner B.M."/>
            <person name="Anantharaman K."/>
            <person name="Breier J.A."/>
            <person name="Dick G.J."/>
            <person name="Li M."/>
        </authorList>
    </citation>
    <scope>NUCLEOTIDE SEQUENCE</scope>
    <source>
        <strain evidence="2">SZUA-1385</strain>
    </source>
</reference>
<dbReference type="Proteomes" id="UP000605144">
    <property type="component" value="Unassembled WGS sequence"/>
</dbReference>
<dbReference type="Gene3D" id="1.20.1260.10">
    <property type="match status" value="1"/>
</dbReference>
<sequence length="142" mass="16061">MVNVELVNEHKIGVTKNTDLEKEVEANFKGECAEVGMYLAMARQAQREGLPEVAEILVRIAFEEAEHAAQFAEMNGVISDNLKENIEMMLKGECMANKEKKAAAKKAKELDIDPAHDFFDESSRDEARHAMMLKGILERYFK</sequence>
<dbReference type="CDD" id="cd01046">
    <property type="entry name" value="Rubrerythrin_like"/>
    <property type="match status" value="1"/>
</dbReference>
<dbReference type="GO" id="GO:0016491">
    <property type="term" value="F:oxidoreductase activity"/>
    <property type="evidence" value="ECO:0007669"/>
    <property type="project" value="InterPro"/>
</dbReference>
<dbReference type="PANTHER" id="PTHR43339:SF1">
    <property type="entry name" value="RUBRERYTHRIN"/>
    <property type="match status" value="1"/>
</dbReference>
<name>A0A832YRU1_9EURY</name>
<evidence type="ECO:0000313" key="3">
    <source>
        <dbReference type="Proteomes" id="UP000605144"/>
    </source>
</evidence>
<dbReference type="InterPro" id="IPR003251">
    <property type="entry name" value="Rr_diiron-bd_dom"/>
</dbReference>
<comment type="caution">
    <text evidence="2">The sequence shown here is derived from an EMBL/GenBank/DDBJ whole genome shotgun (WGS) entry which is preliminary data.</text>
</comment>
<dbReference type="InterPro" id="IPR009078">
    <property type="entry name" value="Ferritin-like_SF"/>
</dbReference>
<dbReference type="Pfam" id="PF02915">
    <property type="entry name" value="Rubrerythrin"/>
    <property type="match status" value="1"/>
</dbReference>
<dbReference type="InterPro" id="IPR052773">
    <property type="entry name" value="Anaerobic_Peroxidase-Rel"/>
</dbReference>
<dbReference type="InterPro" id="IPR009040">
    <property type="entry name" value="Ferritin-like_diiron"/>
</dbReference>
<proteinExistence type="predicted"/>
<evidence type="ECO:0000259" key="1">
    <source>
        <dbReference type="PROSITE" id="PS50905"/>
    </source>
</evidence>
<dbReference type="InterPro" id="IPR045236">
    <property type="entry name" value="RevRr_diiron-bd_dom"/>
</dbReference>